<reference evidence="7 8" key="1">
    <citation type="journal article" date="2024" name="Nat. Commun.">
        <title>Phylogenomics reveals the evolutionary origins of lichenization in chlorophyte algae.</title>
        <authorList>
            <person name="Puginier C."/>
            <person name="Libourel C."/>
            <person name="Otte J."/>
            <person name="Skaloud P."/>
            <person name="Haon M."/>
            <person name="Grisel S."/>
            <person name="Petersen M."/>
            <person name="Berrin J.G."/>
            <person name="Delaux P.M."/>
            <person name="Dal Grande F."/>
            <person name="Keller J."/>
        </authorList>
    </citation>
    <scope>NUCLEOTIDE SEQUENCE [LARGE SCALE GENOMIC DNA]</scope>
    <source>
        <strain evidence="7 8">SAG 245.80</strain>
    </source>
</reference>
<dbReference type="PANTHER" id="PTHR33398:SF1">
    <property type="entry name" value="SMALL RIBOSOMAL SUBUNIT PROTEIN BS20C"/>
    <property type="match status" value="1"/>
</dbReference>
<accession>A0AAW1SK73</accession>
<comment type="caution">
    <text evidence="7">The sequence shown here is derived from an EMBL/GenBank/DDBJ whole genome shotgun (WGS) entry which is preliminary data.</text>
</comment>
<keyword evidence="5" id="KW-0687">Ribonucleoprotein</keyword>
<keyword evidence="4" id="KW-0689">Ribosomal protein</keyword>
<dbReference type="GO" id="GO:0003735">
    <property type="term" value="F:structural constituent of ribosome"/>
    <property type="evidence" value="ECO:0007669"/>
    <property type="project" value="InterPro"/>
</dbReference>
<organism evidence="7 8">
    <name type="scientific">Elliptochloris bilobata</name>
    <dbReference type="NCBI Taxonomy" id="381761"/>
    <lineage>
        <taxon>Eukaryota</taxon>
        <taxon>Viridiplantae</taxon>
        <taxon>Chlorophyta</taxon>
        <taxon>core chlorophytes</taxon>
        <taxon>Trebouxiophyceae</taxon>
        <taxon>Trebouxiophyceae incertae sedis</taxon>
        <taxon>Elliptochloris clade</taxon>
        <taxon>Elliptochloris</taxon>
    </lineage>
</organism>
<evidence type="ECO:0000256" key="1">
    <source>
        <dbReference type="ARBA" id="ARBA00007634"/>
    </source>
</evidence>
<dbReference type="GO" id="GO:0006412">
    <property type="term" value="P:translation"/>
    <property type="evidence" value="ECO:0007669"/>
    <property type="project" value="InterPro"/>
</dbReference>
<keyword evidence="2" id="KW-0699">rRNA-binding</keyword>
<dbReference type="HAMAP" id="MF_00500">
    <property type="entry name" value="Ribosomal_bS20"/>
    <property type="match status" value="1"/>
</dbReference>
<dbReference type="PANTHER" id="PTHR33398">
    <property type="entry name" value="30S RIBOSOMAL PROTEIN S20"/>
    <property type="match status" value="1"/>
</dbReference>
<keyword evidence="8" id="KW-1185">Reference proteome</keyword>
<protein>
    <recommendedName>
        <fullName evidence="9">30S ribosomal protein S20, chloroplastic</fullName>
    </recommendedName>
</protein>
<evidence type="ECO:0000256" key="5">
    <source>
        <dbReference type="ARBA" id="ARBA00023274"/>
    </source>
</evidence>
<dbReference type="Pfam" id="PF01649">
    <property type="entry name" value="Ribosomal_S20p"/>
    <property type="match status" value="1"/>
</dbReference>
<dbReference type="NCBIfam" id="TIGR00029">
    <property type="entry name" value="S20"/>
    <property type="match status" value="1"/>
</dbReference>
<evidence type="ECO:0000256" key="2">
    <source>
        <dbReference type="ARBA" id="ARBA00022730"/>
    </source>
</evidence>
<dbReference type="GO" id="GO:0070181">
    <property type="term" value="F:small ribosomal subunit rRNA binding"/>
    <property type="evidence" value="ECO:0007669"/>
    <property type="project" value="TreeGrafter"/>
</dbReference>
<name>A0AAW1SK73_9CHLO</name>
<dbReference type="SUPFAM" id="SSF46992">
    <property type="entry name" value="Ribosomal protein S20"/>
    <property type="match status" value="1"/>
</dbReference>
<feature type="compositionally biased region" description="Low complexity" evidence="6">
    <location>
        <begin position="14"/>
        <end position="26"/>
    </location>
</feature>
<dbReference type="Proteomes" id="UP001445335">
    <property type="component" value="Unassembled WGS sequence"/>
</dbReference>
<dbReference type="InterPro" id="IPR002583">
    <property type="entry name" value="Ribosomal_bS20"/>
</dbReference>
<evidence type="ECO:0000313" key="8">
    <source>
        <dbReference type="Proteomes" id="UP001445335"/>
    </source>
</evidence>
<evidence type="ECO:0000256" key="3">
    <source>
        <dbReference type="ARBA" id="ARBA00022884"/>
    </source>
</evidence>
<keyword evidence="3" id="KW-0694">RNA-binding</keyword>
<evidence type="ECO:0000313" key="7">
    <source>
        <dbReference type="EMBL" id="KAK9846286.1"/>
    </source>
</evidence>
<evidence type="ECO:0000256" key="6">
    <source>
        <dbReference type="SAM" id="MobiDB-lite"/>
    </source>
</evidence>
<dbReference type="Gene3D" id="1.20.58.110">
    <property type="entry name" value="Ribosomal protein S20"/>
    <property type="match status" value="1"/>
</dbReference>
<dbReference type="InterPro" id="IPR036510">
    <property type="entry name" value="Ribosomal_bS20_sf"/>
</dbReference>
<evidence type="ECO:0000256" key="4">
    <source>
        <dbReference type="ARBA" id="ARBA00022980"/>
    </source>
</evidence>
<evidence type="ECO:0008006" key="9">
    <source>
        <dbReference type="Google" id="ProtNLM"/>
    </source>
</evidence>
<dbReference type="AlphaFoldDB" id="A0AAW1SK73"/>
<feature type="region of interest" description="Disordered" evidence="6">
    <location>
        <begin position="1"/>
        <end position="26"/>
    </location>
</feature>
<dbReference type="GO" id="GO:0015935">
    <property type="term" value="C:small ribosomal subunit"/>
    <property type="evidence" value="ECO:0007669"/>
    <property type="project" value="TreeGrafter"/>
</dbReference>
<comment type="similarity">
    <text evidence="1">Belongs to the bacterial ribosomal protein bS20 family.</text>
</comment>
<sequence length="161" mass="17299">MATHQLTRALGNMSVSGSRAPSSAAPSFGFCSCLRGQSLTGAERRRSVAARGAVAVFAKQNAKQRERLAEKQRQYNKSRKSAVATRMRKVFKAIADLGQVQEEAALAPVEKLISEAYKEVDKAVSKGVIHKNTAARRKSRLAAAKRSTLINSGLYTPAPAA</sequence>
<gene>
    <name evidence="7" type="ORF">WJX81_001011</name>
</gene>
<dbReference type="EMBL" id="JALJOU010000001">
    <property type="protein sequence ID" value="KAK9846286.1"/>
    <property type="molecule type" value="Genomic_DNA"/>
</dbReference>
<proteinExistence type="inferred from homology"/>